<feature type="compositionally biased region" description="Acidic residues" evidence="1">
    <location>
        <begin position="57"/>
        <end position="82"/>
    </location>
</feature>
<accession>A0A2G3AJZ1</accession>
<dbReference type="Gramene" id="PHT94571">
    <property type="protein sequence ID" value="PHT94571"/>
    <property type="gene ID" value="T459_02453"/>
</dbReference>
<organism evidence="2 3">
    <name type="scientific">Capsicum annuum</name>
    <name type="common">Capsicum pepper</name>
    <dbReference type="NCBI Taxonomy" id="4072"/>
    <lineage>
        <taxon>Eukaryota</taxon>
        <taxon>Viridiplantae</taxon>
        <taxon>Streptophyta</taxon>
        <taxon>Embryophyta</taxon>
        <taxon>Tracheophyta</taxon>
        <taxon>Spermatophyta</taxon>
        <taxon>Magnoliopsida</taxon>
        <taxon>eudicotyledons</taxon>
        <taxon>Gunneridae</taxon>
        <taxon>Pentapetalae</taxon>
        <taxon>asterids</taxon>
        <taxon>lamiids</taxon>
        <taxon>Solanales</taxon>
        <taxon>Solanaceae</taxon>
        <taxon>Solanoideae</taxon>
        <taxon>Capsiceae</taxon>
        <taxon>Capsicum</taxon>
    </lineage>
</organism>
<evidence type="ECO:0000313" key="2">
    <source>
        <dbReference type="EMBL" id="PHT94571.1"/>
    </source>
</evidence>
<dbReference type="EMBL" id="AYRZ02000001">
    <property type="protein sequence ID" value="PHT94571.1"/>
    <property type="molecule type" value="Genomic_DNA"/>
</dbReference>
<feature type="compositionally biased region" description="Polar residues" evidence="1">
    <location>
        <begin position="157"/>
        <end position="167"/>
    </location>
</feature>
<feature type="region of interest" description="Disordered" evidence="1">
    <location>
        <begin position="57"/>
        <end position="107"/>
    </location>
</feature>
<feature type="region of interest" description="Disordered" evidence="1">
    <location>
        <begin position="151"/>
        <end position="201"/>
    </location>
</feature>
<evidence type="ECO:0000256" key="1">
    <source>
        <dbReference type="SAM" id="MobiDB-lite"/>
    </source>
</evidence>
<keyword evidence="3" id="KW-1185">Reference proteome</keyword>
<feature type="compositionally biased region" description="Polar residues" evidence="1">
    <location>
        <begin position="97"/>
        <end position="107"/>
    </location>
</feature>
<name>A0A2G3AJZ1_CAPAN</name>
<reference evidence="2 3" key="1">
    <citation type="journal article" date="2014" name="Nat. Genet.">
        <title>Genome sequence of the hot pepper provides insights into the evolution of pungency in Capsicum species.</title>
        <authorList>
            <person name="Kim S."/>
            <person name="Park M."/>
            <person name="Yeom S.I."/>
            <person name="Kim Y.M."/>
            <person name="Lee J.M."/>
            <person name="Lee H.A."/>
            <person name="Seo E."/>
            <person name="Choi J."/>
            <person name="Cheong K."/>
            <person name="Kim K.T."/>
            <person name="Jung K."/>
            <person name="Lee G.W."/>
            <person name="Oh S.K."/>
            <person name="Bae C."/>
            <person name="Kim S.B."/>
            <person name="Lee H.Y."/>
            <person name="Kim S.Y."/>
            <person name="Kim M.S."/>
            <person name="Kang B.C."/>
            <person name="Jo Y.D."/>
            <person name="Yang H.B."/>
            <person name="Jeong H.J."/>
            <person name="Kang W.H."/>
            <person name="Kwon J.K."/>
            <person name="Shin C."/>
            <person name="Lim J.Y."/>
            <person name="Park J.H."/>
            <person name="Huh J.H."/>
            <person name="Kim J.S."/>
            <person name="Kim B.D."/>
            <person name="Cohen O."/>
            <person name="Paran I."/>
            <person name="Suh M.C."/>
            <person name="Lee S.B."/>
            <person name="Kim Y.K."/>
            <person name="Shin Y."/>
            <person name="Noh S.J."/>
            <person name="Park J."/>
            <person name="Seo Y.S."/>
            <person name="Kwon S.Y."/>
            <person name="Kim H.A."/>
            <person name="Park J.M."/>
            <person name="Kim H.J."/>
            <person name="Choi S.B."/>
            <person name="Bosland P.W."/>
            <person name="Reeves G."/>
            <person name="Jo S.H."/>
            <person name="Lee B.W."/>
            <person name="Cho H.T."/>
            <person name="Choi H.S."/>
            <person name="Lee M.S."/>
            <person name="Yu Y."/>
            <person name="Do Choi Y."/>
            <person name="Park B.S."/>
            <person name="van Deynze A."/>
            <person name="Ashrafi H."/>
            <person name="Hill T."/>
            <person name="Kim W.T."/>
            <person name="Pai H.S."/>
            <person name="Ahn H.K."/>
            <person name="Yeam I."/>
            <person name="Giovannoni J.J."/>
            <person name="Rose J.K."/>
            <person name="Sorensen I."/>
            <person name="Lee S.J."/>
            <person name="Kim R.W."/>
            <person name="Choi I.Y."/>
            <person name="Choi B.S."/>
            <person name="Lim J.S."/>
            <person name="Lee Y.H."/>
            <person name="Choi D."/>
        </authorList>
    </citation>
    <scope>NUCLEOTIDE SEQUENCE [LARGE SCALE GENOMIC DNA]</scope>
    <source>
        <strain evidence="3">cv. CM334</strain>
    </source>
</reference>
<dbReference type="OMA" id="NCNAITE"/>
<evidence type="ECO:0000313" key="3">
    <source>
        <dbReference type="Proteomes" id="UP000222542"/>
    </source>
</evidence>
<dbReference type="OrthoDB" id="1306268at2759"/>
<dbReference type="Proteomes" id="UP000222542">
    <property type="component" value="Unassembled WGS sequence"/>
</dbReference>
<reference evidence="2 3" key="2">
    <citation type="journal article" date="2017" name="Genome Biol.">
        <title>New reference genome sequences of hot pepper reveal the massive evolution of plant disease-resistance genes by retroduplication.</title>
        <authorList>
            <person name="Kim S."/>
            <person name="Park J."/>
            <person name="Yeom S.I."/>
            <person name="Kim Y.M."/>
            <person name="Seo E."/>
            <person name="Kim K.T."/>
            <person name="Kim M.S."/>
            <person name="Lee J.M."/>
            <person name="Cheong K."/>
            <person name="Shin H.S."/>
            <person name="Kim S.B."/>
            <person name="Han K."/>
            <person name="Lee J."/>
            <person name="Park M."/>
            <person name="Lee H.A."/>
            <person name="Lee H.Y."/>
            <person name="Lee Y."/>
            <person name="Oh S."/>
            <person name="Lee J.H."/>
            <person name="Choi E."/>
            <person name="Choi E."/>
            <person name="Lee S.E."/>
            <person name="Jeon J."/>
            <person name="Kim H."/>
            <person name="Choi G."/>
            <person name="Song H."/>
            <person name="Lee J."/>
            <person name="Lee S.C."/>
            <person name="Kwon J.K."/>
            <person name="Lee H.Y."/>
            <person name="Koo N."/>
            <person name="Hong Y."/>
            <person name="Kim R.W."/>
            <person name="Kang W.H."/>
            <person name="Huh J.H."/>
            <person name="Kang B.C."/>
            <person name="Yang T.J."/>
            <person name="Lee Y.H."/>
            <person name="Bennetzen J.L."/>
            <person name="Choi D."/>
        </authorList>
    </citation>
    <scope>NUCLEOTIDE SEQUENCE [LARGE SCALE GENOMIC DNA]</scope>
    <source>
        <strain evidence="3">cv. CM334</strain>
    </source>
</reference>
<sequence length="355" mass="41396">MDIEAMFLSEFSIEKKPDDIFHLIEVAILVGQYNYAVQFEKRKNKLIKMLLYPDRDEYSEDDGSSTLDEEEEEGDSVGDEDEVTKVEEEKEPEEETQQITAPTNQKPSLKFRVKINSCIQVAPLEKHNNCNAMEELKKSSETNLVKKQLEAEKQRTRQQSHNTTTMRSEIDLVDKQLDADKEGTRKRNMPTQVAPRPRGKLLVSDFSFEEQLDGDKQLKKQTDNGFRKIEENKREEQKECTTGLSKSMLPPLMKMNNEATKRVQVTPNQKQLPPDFSPKKQSNCIAITRPMQRKETQSIRDTEIKFATSKRKFEERLAEQSESKRRIIMVDFHDMPKPAKDTCAPTRRCWNRRKF</sequence>
<proteinExistence type="predicted"/>
<dbReference type="AlphaFoldDB" id="A0A2G3AJZ1"/>
<protein>
    <submittedName>
        <fullName evidence="2">Uncharacterized protein</fullName>
    </submittedName>
</protein>
<comment type="caution">
    <text evidence="2">The sequence shown here is derived from an EMBL/GenBank/DDBJ whole genome shotgun (WGS) entry which is preliminary data.</text>
</comment>
<dbReference type="PANTHER" id="PTHR48186:SF1">
    <property type="entry name" value="TPX2 C-TERMINAL DOMAIN-CONTAINING PROTEIN"/>
    <property type="match status" value="1"/>
</dbReference>
<dbReference type="PANTHER" id="PTHR48186">
    <property type="entry name" value="NB-ARC DOMAIN-CONTAINING PROTEIN"/>
    <property type="match status" value="1"/>
</dbReference>
<feature type="compositionally biased region" description="Basic and acidic residues" evidence="1">
    <location>
        <begin position="168"/>
        <end position="185"/>
    </location>
</feature>
<gene>
    <name evidence="2" type="ORF">T459_02453</name>
</gene>